<keyword evidence="2" id="KW-0564">Palmitate</keyword>
<comment type="similarity">
    <text evidence="1 2">Belongs to the outer membrane factor (OMF) (TC 1.B.17) family.</text>
</comment>
<keyword evidence="2" id="KW-0472">Membrane</keyword>
<dbReference type="InterPro" id="IPR003423">
    <property type="entry name" value="OMP_efflux"/>
</dbReference>
<organism evidence="3 4">
    <name type="scientific">Zooshikella ganghwensis</name>
    <dbReference type="NCBI Taxonomy" id="202772"/>
    <lineage>
        <taxon>Bacteria</taxon>
        <taxon>Pseudomonadati</taxon>
        <taxon>Pseudomonadota</taxon>
        <taxon>Gammaproteobacteria</taxon>
        <taxon>Oceanospirillales</taxon>
        <taxon>Zooshikellaceae</taxon>
        <taxon>Zooshikella</taxon>
    </lineage>
</organism>
<evidence type="ECO:0000313" key="3">
    <source>
        <dbReference type="EMBL" id="RDH42601.1"/>
    </source>
</evidence>
<accession>A0A4V1IN60</accession>
<dbReference type="GO" id="GO:0015562">
    <property type="term" value="F:efflux transmembrane transporter activity"/>
    <property type="evidence" value="ECO:0007669"/>
    <property type="project" value="InterPro"/>
</dbReference>
<dbReference type="Gene3D" id="1.20.1600.10">
    <property type="entry name" value="Outer membrane efflux proteins (OEP)"/>
    <property type="match status" value="1"/>
</dbReference>
<dbReference type="AlphaFoldDB" id="A0A4V1IN60"/>
<sequence>MRALYKACSLIPTLTLAGCISLAPDYQRPDSPVTAEWRDTKAAQQGSGVTQNHNAVADIQWQTYFQDPKLRQVISLALENNRDLRIALLNIEQARAQYGIQQADSWPSVSVSSSKTASRTPGSVNNSNSATISHQYEAGIGFSSYELDLFGRINSLKDEALETFLSTVETQRSTRISLIAEVANSWLTLATNLELQALAQQTLNSQLSTLKLTQKMYNQGVASKLDLTQVQSSVESARVDVAAYQSQVAQDRNALELLVGNKIEEAYLPSTQLDKPIALAPIPANLNSNVLLKRPDVLAAEHSLKAANANIGAARAAFFPSISLTASAGRSSNQLNDLFSSKNRSWSFTPSINLPIFNAGSLKASLKESKIKRDIAVAEYEQTIQTAFKEVADVLAVRASLDAQMKAQTALVDANSQSFTLSSSRYRNGLDSYLDALDSQRALYSAQQSLILLQRTEYSNRVTLFKVLGGGAEV</sequence>
<dbReference type="Gene3D" id="2.20.200.10">
    <property type="entry name" value="Outer membrane efflux proteins (OEP)"/>
    <property type="match status" value="1"/>
</dbReference>
<comment type="caution">
    <text evidence="3">The sequence shown here is derived from an EMBL/GenBank/DDBJ whole genome shotgun (WGS) entry which is preliminary data.</text>
</comment>
<dbReference type="GO" id="GO:0009279">
    <property type="term" value="C:cell outer membrane"/>
    <property type="evidence" value="ECO:0007669"/>
    <property type="project" value="UniProtKB-SubCell"/>
</dbReference>
<dbReference type="PANTHER" id="PTHR30203:SF32">
    <property type="entry name" value="CATION EFFLUX SYSTEM PROTEIN CUSC"/>
    <property type="match status" value="1"/>
</dbReference>
<keyword evidence="2" id="KW-0732">Signal</keyword>
<dbReference type="Proteomes" id="UP000257039">
    <property type="component" value="Unassembled WGS sequence"/>
</dbReference>
<dbReference type="PROSITE" id="PS51257">
    <property type="entry name" value="PROKAR_LIPOPROTEIN"/>
    <property type="match status" value="1"/>
</dbReference>
<evidence type="ECO:0000256" key="2">
    <source>
        <dbReference type="RuleBase" id="RU362097"/>
    </source>
</evidence>
<dbReference type="InterPro" id="IPR010131">
    <property type="entry name" value="MdtP/NodT-like"/>
</dbReference>
<proteinExistence type="inferred from homology"/>
<dbReference type="SUPFAM" id="SSF56954">
    <property type="entry name" value="Outer membrane efflux proteins (OEP)"/>
    <property type="match status" value="1"/>
</dbReference>
<evidence type="ECO:0000313" key="4">
    <source>
        <dbReference type="Proteomes" id="UP000257039"/>
    </source>
</evidence>
<feature type="signal peptide" evidence="2">
    <location>
        <begin position="1"/>
        <end position="23"/>
    </location>
</feature>
<dbReference type="PANTHER" id="PTHR30203">
    <property type="entry name" value="OUTER MEMBRANE CATION EFFLUX PROTEIN"/>
    <property type="match status" value="1"/>
</dbReference>
<name>A0A4V1IN60_9GAMM</name>
<comment type="subcellular location">
    <subcellularLocation>
        <location evidence="2">Cell outer membrane</location>
        <topology evidence="2">Lipid-anchor</topology>
    </subcellularLocation>
</comment>
<gene>
    <name evidence="3" type="ORF">B9G39_03595</name>
</gene>
<keyword evidence="4" id="KW-1185">Reference proteome</keyword>
<protein>
    <submittedName>
        <fullName evidence="3">Transporter</fullName>
    </submittedName>
</protein>
<reference evidence="3 4" key="1">
    <citation type="submission" date="2017-04" db="EMBL/GenBank/DDBJ databases">
        <title>Draft genome sequence of Zooshikella ganghwensis VG4 isolated from Red Sea sediments.</title>
        <authorList>
            <person name="Rehman Z."/>
            <person name="Alam I."/>
            <person name="Kamau A."/>
            <person name="Bajic V."/>
            <person name="Leiknes T."/>
        </authorList>
    </citation>
    <scope>NUCLEOTIDE SEQUENCE [LARGE SCALE GENOMIC DNA]</scope>
    <source>
        <strain evidence="3 4">VG4</strain>
    </source>
</reference>
<dbReference type="Pfam" id="PF02321">
    <property type="entry name" value="OEP"/>
    <property type="match status" value="2"/>
</dbReference>
<dbReference type="RefSeq" id="WP_094786082.1">
    <property type="nucleotide sequence ID" value="NZ_NDXW01000001.1"/>
</dbReference>
<evidence type="ECO:0000256" key="1">
    <source>
        <dbReference type="ARBA" id="ARBA00007613"/>
    </source>
</evidence>
<keyword evidence="2" id="KW-1134">Transmembrane beta strand</keyword>
<keyword evidence="2" id="KW-0812">Transmembrane</keyword>
<feature type="chain" id="PRO_5021042631" evidence="2">
    <location>
        <begin position="24"/>
        <end position="474"/>
    </location>
</feature>
<dbReference type="EMBL" id="NDXW01000001">
    <property type="protein sequence ID" value="RDH42601.1"/>
    <property type="molecule type" value="Genomic_DNA"/>
</dbReference>
<keyword evidence="2" id="KW-0449">Lipoprotein</keyword>
<dbReference type="NCBIfam" id="TIGR01845">
    <property type="entry name" value="outer_NodT"/>
    <property type="match status" value="1"/>
</dbReference>